<proteinExistence type="predicted"/>
<reference evidence="2 3" key="1">
    <citation type="submission" date="2018-09" db="EMBL/GenBank/DDBJ databases">
        <title>Genome sequencing of strain 1JSPR-7.</title>
        <authorList>
            <person name="Heo J."/>
            <person name="Kim S.-J."/>
            <person name="Kwon S.-W."/>
        </authorList>
    </citation>
    <scope>NUCLEOTIDE SEQUENCE [LARGE SCALE GENOMIC DNA]</scope>
    <source>
        <strain evidence="2 3">1JSPR-7</strain>
    </source>
</reference>
<evidence type="ECO:0000313" key="2">
    <source>
        <dbReference type="EMBL" id="AYG01691.1"/>
    </source>
</evidence>
<feature type="transmembrane region" description="Helical" evidence="1">
    <location>
        <begin position="6"/>
        <end position="23"/>
    </location>
</feature>
<dbReference type="AlphaFoldDB" id="A0A387BT96"/>
<dbReference type="KEGG" id="lact:D7I46_11880"/>
<gene>
    <name evidence="2" type="ORF">D7I46_11880</name>
</gene>
<keyword evidence="1" id="KW-1133">Transmembrane helix</keyword>
<keyword evidence="3" id="KW-1185">Reference proteome</keyword>
<protein>
    <submittedName>
        <fullName evidence="2">Uncharacterized protein</fullName>
    </submittedName>
</protein>
<evidence type="ECO:0000313" key="3">
    <source>
        <dbReference type="Proteomes" id="UP000269374"/>
    </source>
</evidence>
<sequence length="80" mass="9431">MQTVFWISALIFWIFSGYEAYHARKWKIQAQRALDNNDALVKSFDDMGKEFNKLVHSYNIFINLVKTNATKEIGENEKQD</sequence>
<organism evidence="2 3">
    <name type="scientific">Lactococcus allomyrinae</name>
    <dbReference type="NCBI Taxonomy" id="2419773"/>
    <lineage>
        <taxon>Bacteria</taxon>
        <taxon>Bacillati</taxon>
        <taxon>Bacillota</taxon>
        <taxon>Bacilli</taxon>
        <taxon>Lactobacillales</taxon>
        <taxon>Streptococcaceae</taxon>
        <taxon>Lactococcus</taxon>
    </lineage>
</organism>
<keyword evidence="1" id="KW-0812">Transmembrane</keyword>
<name>A0A387BT96_9LACT</name>
<dbReference type="RefSeq" id="WP_120773060.1">
    <property type="nucleotide sequence ID" value="NZ_CP032627.1"/>
</dbReference>
<accession>A0A387BT96</accession>
<dbReference type="EMBL" id="CP032627">
    <property type="protein sequence ID" value="AYG01691.1"/>
    <property type="molecule type" value="Genomic_DNA"/>
</dbReference>
<evidence type="ECO:0000256" key="1">
    <source>
        <dbReference type="SAM" id="Phobius"/>
    </source>
</evidence>
<dbReference type="Proteomes" id="UP000269374">
    <property type="component" value="Chromosome"/>
</dbReference>
<keyword evidence="1" id="KW-0472">Membrane</keyword>